<dbReference type="RefSeq" id="WP_145205491.1">
    <property type="nucleotide sequence ID" value="NZ_CP036434.1"/>
</dbReference>
<feature type="region of interest" description="Disordered" evidence="1">
    <location>
        <begin position="1"/>
        <end position="26"/>
    </location>
</feature>
<accession>A0A518F133</accession>
<sequence length="211" mass="22094">MTNTTTETADARPVTQDRMAESANRRTIPHDLHKKRFEHGYTVAACDNRAQAERAVVELNREGFDHNDLVLVSDEVDTLRPEPLGETFEVSNPTSLARASGLVAGGATGAAVGASLSVAIAYIATTSANGLGAAALLGGLIGVVAGAFAGRAISARMRRAPASVYDERFLKSEIMVGTGIGADHPETNRERATRALKRAGLSPTDLPGEKG</sequence>
<reference evidence="3 4" key="1">
    <citation type="submission" date="2019-02" db="EMBL/GenBank/DDBJ databases">
        <title>Deep-cultivation of Planctomycetes and their phenomic and genomic characterization uncovers novel biology.</title>
        <authorList>
            <person name="Wiegand S."/>
            <person name="Jogler M."/>
            <person name="Boedeker C."/>
            <person name="Pinto D."/>
            <person name="Vollmers J."/>
            <person name="Rivas-Marin E."/>
            <person name="Kohn T."/>
            <person name="Peeters S.H."/>
            <person name="Heuer A."/>
            <person name="Rast P."/>
            <person name="Oberbeckmann S."/>
            <person name="Bunk B."/>
            <person name="Jeske O."/>
            <person name="Meyerdierks A."/>
            <person name="Storesund J.E."/>
            <person name="Kallscheuer N."/>
            <person name="Luecker S."/>
            <person name="Lage O.M."/>
            <person name="Pohl T."/>
            <person name="Merkel B.J."/>
            <person name="Hornburger P."/>
            <person name="Mueller R.-W."/>
            <person name="Bruemmer F."/>
            <person name="Labrenz M."/>
            <person name="Spormann A.M."/>
            <person name="Op den Camp H."/>
            <person name="Overmann J."/>
            <person name="Amann R."/>
            <person name="Jetten M.S.M."/>
            <person name="Mascher T."/>
            <person name="Medema M.H."/>
            <person name="Devos D.P."/>
            <person name="Kaster A.-K."/>
            <person name="Ovreas L."/>
            <person name="Rohde M."/>
            <person name="Galperin M.Y."/>
            <person name="Jogler C."/>
        </authorList>
    </citation>
    <scope>NUCLEOTIDE SEQUENCE [LARGE SCALE GENOMIC DNA]</scope>
    <source>
        <strain evidence="3 4">Poly30</strain>
    </source>
</reference>
<proteinExistence type="predicted"/>
<name>A0A518F133_9BACT</name>
<organism evidence="3 4">
    <name type="scientific">Saltatorellus ferox</name>
    <dbReference type="NCBI Taxonomy" id="2528018"/>
    <lineage>
        <taxon>Bacteria</taxon>
        <taxon>Pseudomonadati</taxon>
        <taxon>Planctomycetota</taxon>
        <taxon>Planctomycetia</taxon>
        <taxon>Planctomycetia incertae sedis</taxon>
        <taxon>Saltatorellus</taxon>
    </lineage>
</organism>
<keyword evidence="2" id="KW-0812">Transmembrane</keyword>
<feature type="transmembrane region" description="Helical" evidence="2">
    <location>
        <begin position="130"/>
        <end position="149"/>
    </location>
</feature>
<dbReference type="AlphaFoldDB" id="A0A518F133"/>
<keyword evidence="2" id="KW-1133">Transmembrane helix</keyword>
<keyword evidence="4" id="KW-1185">Reference proteome</keyword>
<evidence type="ECO:0008006" key="5">
    <source>
        <dbReference type="Google" id="ProtNLM"/>
    </source>
</evidence>
<protein>
    <recommendedName>
        <fullName evidence="5">General stress protein 17M-like domain-containing protein</fullName>
    </recommendedName>
</protein>
<evidence type="ECO:0000313" key="3">
    <source>
        <dbReference type="EMBL" id="QDV10029.1"/>
    </source>
</evidence>
<keyword evidence="2" id="KW-0472">Membrane</keyword>
<evidence type="ECO:0000313" key="4">
    <source>
        <dbReference type="Proteomes" id="UP000320390"/>
    </source>
</evidence>
<dbReference type="EMBL" id="CP036434">
    <property type="protein sequence ID" value="QDV10029.1"/>
    <property type="molecule type" value="Genomic_DNA"/>
</dbReference>
<gene>
    <name evidence="3" type="ORF">Poly30_55900</name>
</gene>
<dbReference type="Proteomes" id="UP000320390">
    <property type="component" value="Chromosome"/>
</dbReference>
<feature type="transmembrane region" description="Helical" evidence="2">
    <location>
        <begin position="102"/>
        <end position="124"/>
    </location>
</feature>
<evidence type="ECO:0000256" key="2">
    <source>
        <dbReference type="SAM" id="Phobius"/>
    </source>
</evidence>
<evidence type="ECO:0000256" key="1">
    <source>
        <dbReference type="SAM" id="MobiDB-lite"/>
    </source>
</evidence>